<organism evidence="3 4">
    <name type="scientific">Petrolisthes manimaculis</name>
    <dbReference type="NCBI Taxonomy" id="1843537"/>
    <lineage>
        <taxon>Eukaryota</taxon>
        <taxon>Metazoa</taxon>
        <taxon>Ecdysozoa</taxon>
        <taxon>Arthropoda</taxon>
        <taxon>Crustacea</taxon>
        <taxon>Multicrustacea</taxon>
        <taxon>Malacostraca</taxon>
        <taxon>Eumalacostraca</taxon>
        <taxon>Eucarida</taxon>
        <taxon>Decapoda</taxon>
        <taxon>Pleocyemata</taxon>
        <taxon>Anomura</taxon>
        <taxon>Galatheoidea</taxon>
        <taxon>Porcellanidae</taxon>
        <taxon>Petrolisthes</taxon>
    </lineage>
</organism>
<evidence type="ECO:0000313" key="4">
    <source>
        <dbReference type="Proteomes" id="UP001292094"/>
    </source>
</evidence>
<accession>A0AAE1PJJ1</accession>
<reference evidence="3" key="1">
    <citation type="submission" date="2023-11" db="EMBL/GenBank/DDBJ databases">
        <title>Genome assemblies of two species of porcelain crab, Petrolisthes cinctipes and Petrolisthes manimaculis (Anomura: Porcellanidae).</title>
        <authorList>
            <person name="Angst P."/>
        </authorList>
    </citation>
    <scope>NUCLEOTIDE SEQUENCE</scope>
    <source>
        <strain evidence="3">PB745_02</strain>
        <tissue evidence="3">Gill</tissue>
    </source>
</reference>
<sequence>MNATAVTMWMWADHHLPLHLLSTLLHLLPLRWIFEVYGPHFGNHIWTRQPTTRPPQITTTRPSQNNHNSTHSNTHNSTLSNNHNNNSSERDNNNSLDLRKYHHHHSIHLLFHLVVSCGASKSWWKRVDWWN</sequence>
<evidence type="ECO:0000313" key="3">
    <source>
        <dbReference type="EMBL" id="KAK4308247.1"/>
    </source>
</evidence>
<feature type="signal peptide" evidence="2">
    <location>
        <begin position="1"/>
        <end position="33"/>
    </location>
</feature>
<proteinExistence type="predicted"/>
<gene>
    <name evidence="3" type="ORF">Pmani_020053</name>
</gene>
<dbReference type="EMBL" id="JAWZYT010001911">
    <property type="protein sequence ID" value="KAK4308247.1"/>
    <property type="molecule type" value="Genomic_DNA"/>
</dbReference>
<name>A0AAE1PJJ1_9EUCA</name>
<feature type="compositionally biased region" description="Low complexity" evidence="1">
    <location>
        <begin position="47"/>
        <end position="87"/>
    </location>
</feature>
<evidence type="ECO:0000256" key="1">
    <source>
        <dbReference type="SAM" id="MobiDB-lite"/>
    </source>
</evidence>
<protein>
    <submittedName>
        <fullName evidence="3">Uncharacterized protein</fullName>
    </submittedName>
</protein>
<evidence type="ECO:0000256" key="2">
    <source>
        <dbReference type="SAM" id="SignalP"/>
    </source>
</evidence>
<dbReference type="AlphaFoldDB" id="A0AAE1PJJ1"/>
<feature type="region of interest" description="Disordered" evidence="1">
    <location>
        <begin position="47"/>
        <end position="95"/>
    </location>
</feature>
<feature type="chain" id="PRO_5042081643" evidence="2">
    <location>
        <begin position="34"/>
        <end position="131"/>
    </location>
</feature>
<comment type="caution">
    <text evidence="3">The sequence shown here is derived from an EMBL/GenBank/DDBJ whole genome shotgun (WGS) entry which is preliminary data.</text>
</comment>
<keyword evidence="4" id="KW-1185">Reference proteome</keyword>
<dbReference type="Proteomes" id="UP001292094">
    <property type="component" value="Unassembled WGS sequence"/>
</dbReference>
<keyword evidence="2" id="KW-0732">Signal</keyword>